<gene>
    <name evidence="1" type="ORF">MRN42_17510</name>
</gene>
<proteinExistence type="predicted"/>
<protein>
    <submittedName>
        <fullName evidence="1">Uncharacterized protein</fullName>
    </submittedName>
</protein>
<name>A0AAU6UNZ7_UNCXX</name>
<sequence length="224" mass="26219">MDIKIQIIQINQINMYSFSAFPEDRIRILISELNVHYDKINNYLESEVSGEHLNVEVIDSLAKLNEINRLAPFRLNNNPNSGDFRLGIDILESVIALLSTGAGHQSTKNNLIDLGWSLLNKLYSFSFDRLVDSAFLYQWLKSKGLARSHSIYYWNGNYGNIKLTRIKFEPSDDELARFFDKNQQRIFEYMTFEMLPGKEEIDPFSNPQAEDFYHYHQTLMNFKI</sequence>
<dbReference type="EMBL" id="CP095347">
    <property type="protein sequence ID" value="XAG74606.1"/>
    <property type="molecule type" value="Genomic_DNA"/>
</dbReference>
<evidence type="ECO:0000313" key="1">
    <source>
        <dbReference type="EMBL" id="XAG74606.1"/>
    </source>
</evidence>
<organism evidence="1">
    <name type="scientific">bacterium 19NY04SH03</name>
    <dbReference type="NCBI Taxonomy" id="2920647"/>
    <lineage>
        <taxon>Bacteria</taxon>
    </lineage>
</organism>
<accession>A0AAU6UNZ7</accession>
<dbReference type="AlphaFoldDB" id="A0AAU6UNZ7"/>
<reference evidence="1" key="1">
    <citation type="submission" date="2022-03" db="EMBL/GenBank/DDBJ databases">
        <title>Sea Food Isolates.</title>
        <authorList>
            <person name="Li c."/>
        </authorList>
    </citation>
    <scope>NUCLEOTIDE SEQUENCE</scope>
    <source>
        <strain evidence="1">19NY04SH03</strain>
    </source>
</reference>